<reference evidence="1" key="1">
    <citation type="journal article" date="2014" name="Nat. Commun.">
        <title>The tobacco genome sequence and its comparison with those of tomato and potato.</title>
        <authorList>
            <person name="Sierro N."/>
            <person name="Battey J.N."/>
            <person name="Ouadi S."/>
            <person name="Bakaher N."/>
            <person name="Bovet L."/>
            <person name="Willig A."/>
            <person name="Goepfert S."/>
            <person name="Peitsch M.C."/>
            <person name="Ivanov N.V."/>
        </authorList>
    </citation>
    <scope>NUCLEOTIDE SEQUENCE [LARGE SCALE GENOMIC DNA]</scope>
</reference>
<protein>
    <submittedName>
        <fullName evidence="2">Uncharacterized protein LOC142181719</fullName>
    </submittedName>
</protein>
<evidence type="ECO:0000313" key="1">
    <source>
        <dbReference type="Proteomes" id="UP000790787"/>
    </source>
</evidence>
<evidence type="ECO:0000313" key="2">
    <source>
        <dbReference type="RefSeq" id="XP_075111267.1"/>
    </source>
</evidence>
<gene>
    <name evidence="2" type="primary">LOC142181719</name>
</gene>
<proteinExistence type="predicted"/>
<reference evidence="2" key="2">
    <citation type="submission" date="2025-08" db="UniProtKB">
        <authorList>
            <consortium name="RefSeq"/>
        </authorList>
    </citation>
    <scope>IDENTIFICATION</scope>
    <source>
        <tissue evidence="2">Leaf</tissue>
    </source>
</reference>
<accession>A0AC58UP45</accession>
<sequence>MGDTTSNEFEFTPRASSPLFLHLSDVPGTSLVSVPFSGTGFEGWKRSIIVSLLARNKIAFIDGTLPRPPINSPECKHWDRVNNMRELAFTCQGVVDIASYFNKLKKLWDELTVMSSNHAKNCNCAAKPGLEQEEEENMVHQFLMGLNETYVNVRSNILLMNPLPSLDNVYNILLQDENQRFNLGQYKGSLFCKYCKKNNHTIETCYRLHGFPQNFKFTKGRKYGTTANIESSASRVPDALTTSGSVSQESMIPGLKKEHCSQLLMLLQSSTLDFDSQTNLMGSANFAGNISTQPLPYCDSFVACILSSIVRVVWIVNSGATDHMISSKDFLFDIKPLLVPCLVSLPNGYKVKVTCTSSLTLSPSFVLHHVPSRKKLLELGKVHHGLYKLLPLTTSSSSPSSHSTILLKLNCICISDLAANVLSMHSSPASFLNDTTLVVNNSPLNNNVSIVSDSTISTLSCVKSDVSCMNFVNAVTSSDIVWHHRLGHIPFAKMKAILAISPNISSKQSFICPICPLARQSRLPFPCQRDKFQPRVVPCIFVSYPFGKKGYKLYNLQNKSVLISRDVNFHEVVFPFYLSDSPYSIPSPLPSSPSPIISDPSGPSAFDVSLPPSFPPSSPISTSSPISAPASPPSSFSFTPQSDSSSAHSSHSPISSSLAAPRKSTRTHNLPSHLQDYVLSLPPSFYSSTTTTTVAPTAAVEPHSYHQAAISPAWQEAMKKEFKGLEANHIWDIVDLPQGKKPIGYKCVYKMKHKADGSVDRYKARLVARGDTQVKGVDFA</sequence>
<keyword evidence="1" id="KW-1185">Reference proteome</keyword>
<organism evidence="1 2">
    <name type="scientific">Nicotiana tabacum</name>
    <name type="common">Common tobacco</name>
    <dbReference type="NCBI Taxonomy" id="4097"/>
    <lineage>
        <taxon>Eukaryota</taxon>
        <taxon>Viridiplantae</taxon>
        <taxon>Streptophyta</taxon>
        <taxon>Embryophyta</taxon>
        <taxon>Tracheophyta</taxon>
        <taxon>Spermatophyta</taxon>
        <taxon>Magnoliopsida</taxon>
        <taxon>eudicotyledons</taxon>
        <taxon>Gunneridae</taxon>
        <taxon>Pentapetalae</taxon>
        <taxon>asterids</taxon>
        <taxon>lamiids</taxon>
        <taxon>Solanales</taxon>
        <taxon>Solanaceae</taxon>
        <taxon>Nicotianoideae</taxon>
        <taxon>Nicotianeae</taxon>
        <taxon>Nicotiana</taxon>
    </lineage>
</organism>
<dbReference type="RefSeq" id="XP_075111267.1">
    <property type="nucleotide sequence ID" value="XM_075255166.1"/>
</dbReference>
<dbReference type="Proteomes" id="UP000790787">
    <property type="component" value="Chromosome 6"/>
</dbReference>
<name>A0AC58UP45_TOBAC</name>